<organism evidence="1 2">
    <name type="scientific">Popillia japonica</name>
    <name type="common">Japanese beetle</name>
    <dbReference type="NCBI Taxonomy" id="7064"/>
    <lineage>
        <taxon>Eukaryota</taxon>
        <taxon>Metazoa</taxon>
        <taxon>Ecdysozoa</taxon>
        <taxon>Arthropoda</taxon>
        <taxon>Hexapoda</taxon>
        <taxon>Insecta</taxon>
        <taxon>Pterygota</taxon>
        <taxon>Neoptera</taxon>
        <taxon>Endopterygota</taxon>
        <taxon>Coleoptera</taxon>
        <taxon>Polyphaga</taxon>
        <taxon>Scarabaeiformia</taxon>
        <taxon>Scarabaeidae</taxon>
        <taxon>Rutelinae</taxon>
        <taxon>Popillia</taxon>
    </lineage>
</organism>
<dbReference type="Proteomes" id="UP001458880">
    <property type="component" value="Unassembled WGS sequence"/>
</dbReference>
<sequence length="107" mass="12089">MRSNKIYGDSRKRNVTAYSPRDLVLLNVHKLNNAAIKTTHKFAPQRDDPYKISHRISPTTSVTAKNNSSPIGSKETILTKYPTGYPLRHQSPQKIILLLSGVIMFQL</sequence>
<dbReference type="EMBL" id="JASPKY010000030">
    <property type="protein sequence ID" value="KAK9747450.1"/>
    <property type="molecule type" value="Genomic_DNA"/>
</dbReference>
<evidence type="ECO:0000313" key="1">
    <source>
        <dbReference type="EMBL" id="KAK9747450.1"/>
    </source>
</evidence>
<evidence type="ECO:0000313" key="2">
    <source>
        <dbReference type="Proteomes" id="UP001458880"/>
    </source>
</evidence>
<protein>
    <submittedName>
        <fullName evidence="1">Uncharacterized protein</fullName>
    </submittedName>
</protein>
<dbReference type="AlphaFoldDB" id="A0AAW1MQE0"/>
<accession>A0AAW1MQE0</accession>
<name>A0AAW1MQE0_POPJA</name>
<reference evidence="1 2" key="1">
    <citation type="journal article" date="2024" name="BMC Genomics">
        <title>De novo assembly and annotation of Popillia japonica's genome with initial clues to its potential as an invasive pest.</title>
        <authorList>
            <person name="Cucini C."/>
            <person name="Boschi S."/>
            <person name="Funari R."/>
            <person name="Cardaioli E."/>
            <person name="Iannotti N."/>
            <person name="Marturano G."/>
            <person name="Paoli F."/>
            <person name="Bruttini M."/>
            <person name="Carapelli A."/>
            <person name="Frati F."/>
            <person name="Nardi F."/>
        </authorList>
    </citation>
    <scope>NUCLEOTIDE SEQUENCE [LARGE SCALE GENOMIC DNA]</scope>
    <source>
        <strain evidence="1">DMR45628</strain>
    </source>
</reference>
<gene>
    <name evidence="1" type="ORF">QE152_g5235</name>
</gene>
<comment type="caution">
    <text evidence="1">The sequence shown here is derived from an EMBL/GenBank/DDBJ whole genome shotgun (WGS) entry which is preliminary data.</text>
</comment>
<proteinExistence type="predicted"/>
<keyword evidence="2" id="KW-1185">Reference proteome</keyword>